<organism evidence="6 7">
    <name type="scientific">Luteimonas terrae</name>
    <dbReference type="NCBI Taxonomy" id="1530191"/>
    <lineage>
        <taxon>Bacteria</taxon>
        <taxon>Pseudomonadati</taxon>
        <taxon>Pseudomonadota</taxon>
        <taxon>Gammaproteobacteria</taxon>
        <taxon>Lysobacterales</taxon>
        <taxon>Lysobacteraceae</taxon>
        <taxon>Luteimonas</taxon>
    </lineage>
</organism>
<reference evidence="6 7" key="1">
    <citation type="submission" date="2019-03" db="EMBL/GenBank/DDBJ databases">
        <title>Luteimonas zhaokaii sp.nov., isolated from the rectal contents of Plateau pika in Yushu, Qinghai Province, China.</title>
        <authorList>
            <person name="Zhang G."/>
        </authorList>
    </citation>
    <scope>NUCLEOTIDE SEQUENCE [LARGE SCALE GENOMIC DNA]</scope>
    <source>
        <strain evidence="6 7">THG-MD21</strain>
    </source>
</reference>
<dbReference type="RefSeq" id="WP_133392187.1">
    <property type="nucleotide sequence ID" value="NZ_SMTG01000002.1"/>
</dbReference>
<dbReference type="OrthoDB" id="9804318at2"/>
<dbReference type="SUPFAM" id="SSF111148">
    <property type="entry name" value="YggX-like"/>
    <property type="match status" value="1"/>
</dbReference>
<name>A0A4V3ANQ5_9GAMM</name>
<evidence type="ECO:0000313" key="6">
    <source>
        <dbReference type="EMBL" id="TDK32612.1"/>
    </source>
</evidence>
<keyword evidence="1 5" id="KW-0408">Iron</keyword>
<dbReference type="PANTHER" id="PTHR36965">
    <property type="entry name" value="FE(2+)-TRAFFICKING PROTEIN-RELATED"/>
    <property type="match status" value="1"/>
</dbReference>
<comment type="caution">
    <text evidence="6">The sequence shown here is derived from an EMBL/GenBank/DDBJ whole genome shotgun (WGS) entry which is preliminary data.</text>
</comment>
<evidence type="ECO:0000313" key="7">
    <source>
        <dbReference type="Proteomes" id="UP000295543"/>
    </source>
</evidence>
<proteinExistence type="inferred from homology"/>
<dbReference type="HAMAP" id="MF_00686">
    <property type="entry name" value="Fe_traffic_YggX"/>
    <property type="match status" value="1"/>
</dbReference>
<evidence type="ECO:0000256" key="5">
    <source>
        <dbReference type="HAMAP-Rule" id="MF_00686"/>
    </source>
</evidence>
<comment type="similarity">
    <text evidence="3 5">Belongs to the Fe(2+)-trafficking protein family.</text>
</comment>
<accession>A0A4V3ANQ5</accession>
<dbReference type="GO" id="GO:0005506">
    <property type="term" value="F:iron ion binding"/>
    <property type="evidence" value="ECO:0007669"/>
    <property type="project" value="UniProtKB-UniRule"/>
</dbReference>
<dbReference type="FunFam" id="1.10.3880.10:FF:000001">
    <property type="entry name" value="Probable Fe(2+)-trafficking protein"/>
    <property type="match status" value="1"/>
</dbReference>
<dbReference type="EMBL" id="SMTG01000002">
    <property type="protein sequence ID" value="TDK32612.1"/>
    <property type="molecule type" value="Genomic_DNA"/>
</dbReference>
<evidence type="ECO:0000256" key="4">
    <source>
        <dbReference type="ARBA" id="ARBA00070403"/>
    </source>
</evidence>
<dbReference type="PIRSF" id="PIRSF029827">
    <property type="entry name" value="Fe_traffic_YggX"/>
    <property type="match status" value="1"/>
</dbReference>
<dbReference type="GO" id="GO:0034599">
    <property type="term" value="P:cellular response to oxidative stress"/>
    <property type="evidence" value="ECO:0007669"/>
    <property type="project" value="TreeGrafter"/>
</dbReference>
<dbReference type="AlphaFoldDB" id="A0A4V3ANQ5"/>
<dbReference type="Pfam" id="PF04362">
    <property type="entry name" value="Iron_traffic"/>
    <property type="match status" value="1"/>
</dbReference>
<keyword evidence="7" id="KW-1185">Reference proteome</keyword>
<comment type="function">
    <text evidence="2">Could be a mediator in iron transactions between iron acquisition and iron-requiring processes, such as synthesis and/or repair of Fe-S clusters in biosynthetic enzymes. Necessary to maintain high levels of aconitase under oxidative stress.</text>
</comment>
<evidence type="ECO:0000256" key="3">
    <source>
        <dbReference type="ARBA" id="ARBA00061679"/>
    </source>
</evidence>
<dbReference type="InterPro" id="IPR036766">
    <property type="entry name" value="Fe_traffick_prot_YggX_sf"/>
</dbReference>
<dbReference type="Gene3D" id="1.10.3880.10">
    <property type="entry name" value="Fe(II) trafficking protein YggX"/>
    <property type="match status" value="1"/>
</dbReference>
<dbReference type="InterPro" id="IPR007457">
    <property type="entry name" value="Fe_traffick_prot_YggX"/>
</dbReference>
<evidence type="ECO:0000256" key="1">
    <source>
        <dbReference type="ARBA" id="ARBA00023004"/>
    </source>
</evidence>
<sequence length="91" mass="10529">MSRRVFCVHDQTETEGLDFIPWPGELGKQVFAQIGKPAWARWLAHQTMLINENRLSPLDPKHRAFLEGQMRAYLFDRQTDRVAGYVPESDG</sequence>
<dbReference type="NCBIfam" id="NF003817">
    <property type="entry name" value="PRK05408.1"/>
    <property type="match status" value="1"/>
</dbReference>
<dbReference type="GO" id="GO:0005829">
    <property type="term" value="C:cytosol"/>
    <property type="evidence" value="ECO:0007669"/>
    <property type="project" value="TreeGrafter"/>
</dbReference>
<dbReference type="Proteomes" id="UP000295543">
    <property type="component" value="Unassembled WGS sequence"/>
</dbReference>
<gene>
    <name evidence="6" type="ORF">E2F49_00590</name>
</gene>
<dbReference type="PANTHER" id="PTHR36965:SF1">
    <property type="entry name" value="FE(2+)-TRAFFICKING PROTEIN-RELATED"/>
    <property type="match status" value="1"/>
</dbReference>
<evidence type="ECO:0000256" key="2">
    <source>
        <dbReference type="ARBA" id="ARBA00053793"/>
    </source>
</evidence>
<protein>
    <recommendedName>
        <fullName evidence="4 5">Probable Fe(2+)-trafficking protein</fullName>
    </recommendedName>
</protein>